<proteinExistence type="predicted"/>
<gene>
    <name evidence="2" type="ORF">MRATA1EN1_LOCUS13057</name>
</gene>
<sequence length="165" mass="17145">MEGRGRRRRRGRGRGRGAHWELSLGRPAPDLRVAAAVARRAAPAGAAEPPGNSVPAPSPQRGCEAAASGPARPPQPASSLSRWDGRWVRLRERRGYCRPSPAWKPRNPPAARPVVSVKAGLAGRGPAAARGRPGAPGAGGGDPGVGWPGRASCAGGARYAELRRR</sequence>
<evidence type="ECO:0000256" key="1">
    <source>
        <dbReference type="SAM" id="MobiDB-lite"/>
    </source>
</evidence>
<accession>A0ABN8YR88</accession>
<dbReference type="EMBL" id="OX459958">
    <property type="protein sequence ID" value="CAI9164095.1"/>
    <property type="molecule type" value="Genomic_DNA"/>
</dbReference>
<feature type="region of interest" description="Disordered" evidence="1">
    <location>
        <begin position="121"/>
        <end position="165"/>
    </location>
</feature>
<evidence type="ECO:0000313" key="3">
    <source>
        <dbReference type="Proteomes" id="UP001176941"/>
    </source>
</evidence>
<feature type="compositionally biased region" description="Low complexity" evidence="1">
    <location>
        <begin position="121"/>
        <end position="133"/>
    </location>
</feature>
<dbReference type="Proteomes" id="UP001176941">
    <property type="component" value="Chromosome 22"/>
</dbReference>
<protein>
    <submittedName>
        <fullName evidence="2">Uncharacterized protein</fullName>
    </submittedName>
</protein>
<organism evidence="2 3">
    <name type="scientific">Rangifer tarandus platyrhynchus</name>
    <name type="common">Svalbard reindeer</name>
    <dbReference type="NCBI Taxonomy" id="3082113"/>
    <lineage>
        <taxon>Eukaryota</taxon>
        <taxon>Metazoa</taxon>
        <taxon>Chordata</taxon>
        <taxon>Craniata</taxon>
        <taxon>Vertebrata</taxon>
        <taxon>Euteleostomi</taxon>
        <taxon>Mammalia</taxon>
        <taxon>Eutheria</taxon>
        <taxon>Laurasiatheria</taxon>
        <taxon>Artiodactyla</taxon>
        <taxon>Ruminantia</taxon>
        <taxon>Pecora</taxon>
        <taxon>Cervidae</taxon>
        <taxon>Odocoileinae</taxon>
        <taxon>Rangifer</taxon>
    </lineage>
</organism>
<feature type="compositionally biased region" description="Gly residues" evidence="1">
    <location>
        <begin position="134"/>
        <end position="147"/>
    </location>
</feature>
<feature type="compositionally biased region" description="Low complexity" evidence="1">
    <location>
        <begin position="26"/>
        <end position="50"/>
    </location>
</feature>
<feature type="compositionally biased region" description="Basic residues" evidence="1">
    <location>
        <begin position="1"/>
        <end position="17"/>
    </location>
</feature>
<name>A0ABN8YR88_RANTA</name>
<keyword evidence="3" id="KW-1185">Reference proteome</keyword>
<evidence type="ECO:0000313" key="2">
    <source>
        <dbReference type="EMBL" id="CAI9164095.1"/>
    </source>
</evidence>
<feature type="region of interest" description="Disordered" evidence="1">
    <location>
        <begin position="1"/>
        <end position="85"/>
    </location>
</feature>
<reference evidence="2" key="1">
    <citation type="submission" date="2023-04" db="EMBL/GenBank/DDBJ databases">
        <authorList>
            <consortium name="ELIXIR-Norway"/>
        </authorList>
    </citation>
    <scope>NUCLEOTIDE SEQUENCE [LARGE SCALE GENOMIC DNA]</scope>
</reference>